<evidence type="ECO:0000256" key="5">
    <source>
        <dbReference type="ARBA" id="ARBA00023002"/>
    </source>
</evidence>
<dbReference type="GO" id="GO:0020037">
    <property type="term" value="F:heme binding"/>
    <property type="evidence" value="ECO:0007669"/>
    <property type="project" value="InterPro"/>
</dbReference>
<keyword evidence="3" id="KW-0349">Heme</keyword>
<dbReference type="InterPro" id="IPR036396">
    <property type="entry name" value="Cyt_P450_sf"/>
</dbReference>
<organism evidence="8">
    <name type="scientific">Petromyces alliaceus</name>
    <name type="common">Aspergillus alliaceus</name>
    <dbReference type="NCBI Taxonomy" id="209559"/>
    <lineage>
        <taxon>Eukaryota</taxon>
        <taxon>Fungi</taxon>
        <taxon>Dikarya</taxon>
        <taxon>Ascomycota</taxon>
        <taxon>Pezizomycotina</taxon>
        <taxon>Eurotiomycetes</taxon>
        <taxon>Eurotiomycetidae</taxon>
        <taxon>Eurotiales</taxon>
        <taxon>Aspergillaceae</taxon>
        <taxon>Aspergillus</taxon>
        <taxon>Aspergillus subgen. Circumdati</taxon>
    </lineage>
</organism>
<dbReference type="Gene3D" id="1.10.630.10">
    <property type="entry name" value="Cytochrome P450"/>
    <property type="match status" value="1"/>
</dbReference>
<comment type="cofactor">
    <cofactor evidence="1">
        <name>heme</name>
        <dbReference type="ChEBI" id="CHEBI:30413"/>
    </cofactor>
</comment>
<evidence type="ECO:0000256" key="1">
    <source>
        <dbReference type="ARBA" id="ARBA00001971"/>
    </source>
</evidence>
<dbReference type="GO" id="GO:0004497">
    <property type="term" value="F:monooxygenase activity"/>
    <property type="evidence" value="ECO:0007669"/>
    <property type="project" value="UniProtKB-KW"/>
</dbReference>
<evidence type="ECO:0000256" key="2">
    <source>
        <dbReference type="ARBA" id="ARBA00010617"/>
    </source>
</evidence>
<dbReference type="Proteomes" id="UP000326877">
    <property type="component" value="Unassembled WGS sequence"/>
</dbReference>
<proteinExistence type="inferred from homology"/>
<dbReference type="PANTHER" id="PTHR46300:SF7">
    <property type="entry name" value="P450, PUTATIVE (EUROFUNG)-RELATED"/>
    <property type="match status" value="1"/>
</dbReference>
<dbReference type="PANTHER" id="PTHR46300">
    <property type="entry name" value="P450, PUTATIVE (EUROFUNG)-RELATED-RELATED"/>
    <property type="match status" value="1"/>
</dbReference>
<keyword evidence="6" id="KW-0408">Iron</keyword>
<dbReference type="AlphaFoldDB" id="A0A5N7BXJ8"/>
<dbReference type="SUPFAM" id="SSF48264">
    <property type="entry name" value="Cytochrome P450"/>
    <property type="match status" value="1"/>
</dbReference>
<keyword evidence="4" id="KW-0479">Metal-binding</keyword>
<dbReference type="GO" id="GO:0005506">
    <property type="term" value="F:iron ion binding"/>
    <property type="evidence" value="ECO:0007669"/>
    <property type="project" value="InterPro"/>
</dbReference>
<dbReference type="OrthoDB" id="2789670at2759"/>
<reference evidence="8" key="1">
    <citation type="submission" date="2019-04" db="EMBL/GenBank/DDBJ databases">
        <title>Friends and foes A comparative genomics studyof 23 Aspergillus species from section Flavi.</title>
        <authorList>
            <consortium name="DOE Joint Genome Institute"/>
            <person name="Kjaerbolling I."/>
            <person name="Vesth T."/>
            <person name="Frisvad J.C."/>
            <person name="Nybo J.L."/>
            <person name="Theobald S."/>
            <person name="Kildgaard S."/>
            <person name="Isbrandt T."/>
            <person name="Kuo A."/>
            <person name="Sato A."/>
            <person name="Lyhne E.K."/>
            <person name="Kogle M.E."/>
            <person name="Wiebenga A."/>
            <person name="Kun R.S."/>
            <person name="Lubbers R.J."/>
            <person name="Makela M.R."/>
            <person name="Barry K."/>
            <person name="Chovatia M."/>
            <person name="Clum A."/>
            <person name="Daum C."/>
            <person name="Haridas S."/>
            <person name="He G."/>
            <person name="LaButti K."/>
            <person name="Lipzen A."/>
            <person name="Mondo S."/>
            <person name="Riley R."/>
            <person name="Salamov A."/>
            <person name="Simmons B.A."/>
            <person name="Magnuson J.K."/>
            <person name="Henrissat B."/>
            <person name="Mortensen U.H."/>
            <person name="Larsen T.O."/>
            <person name="Devries R.P."/>
            <person name="Grigoriev I.V."/>
            <person name="Machida M."/>
            <person name="Baker S.E."/>
            <person name="Andersen M.R."/>
        </authorList>
    </citation>
    <scope>NUCLEOTIDE SEQUENCE [LARGE SCALE GENOMIC DNA]</scope>
    <source>
        <strain evidence="8">IBT 14317</strain>
    </source>
</reference>
<dbReference type="Pfam" id="PF00067">
    <property type="entry name" value="p450"/>
    <property type="match status" value="1"/>
</dbReference>
<evidence type="ECO:0000256" key="7">
    <source>
        <dbReference type="ARBA" id="ARBA00023033"/>
    </source>
</evidence>
<dbReference type="InterPro" id="IPR001128">
    <property type="entry name" value="Cyt_P450"/>
</dbReference>
<evidence type="ECO:0000313" key="8">
    <source>
        <dbReference type="EMBL" id="KAE8386373.1"/>
    </source>
</evidence>
<keyword evidence="5" id="KW-0560">Oxidoreductase</keyword>
<dbReference type="InterPro" id="IPR050364">
    <property type="entry name" value="Cytochrome_P450_fung"/>
</dbReference>
<evidence type="ECO:0000256" key="6">
    <source>
        <dbReference type="ARBA" id="ARBA00023004"/>
    </source>
</evidence>
<name>A0A5N7BXJ8_PETAA</name>
<accession>A0A5N7BXJ8</accession>
<evidence type="ECO:0000256" key="4">
    <source>
        <dbReference type="ARBA" id="ARBA00022723"/>
    </source>
</evidence>
<evidence type="ECO:0000256" key="3">
    <source>
        <dbReference type="ARBA" id="ARBA00022617"/>
    </source>
</evidence>
<keyword evidence="7" id="KW-0503">Monooxygenase</keyword>
<dbReference type="EMBL" id="ML735313">
    <property type="protein sequence ID" value="KAE8386373.1"/>
    <property type="molecule type" value="Genomic_DNA"/>
</dbReference>
<sequence length="86" mass="9733">MAPFTEVQQTAQAEIDRVVGSSRLPSFRDHENLPYIDAIIKEVLRWHPVLPMDAAHTSVEDDMYEGYALLKGSVVIPNCQGFYTRP</sequence>
<dbReference type="GO" id="GO:0016705">
    <property type="term" value="F:oxidoreductase activity, acting on paired donors, with incorporation or reduction of molecular oxygen"/>
    <property type="evidence" value="ECO:0007669"/>
    <property type="project" value="InterPro"/>
</dbReference>
<protein>
    <submittedName>
        <fullName evidence="8">Cytochrome P450</fullName>
    </submittedName>
</protein>
<gene>
    <name evidence="8" type="ORF">BDV23DRAFT_163485</name>
</gene>
<comment type="similarity">
    <text evidence="2">Belongs to the cytochrome P450 family.</text>
</comment>